<evidence type="ECO:0000313" key="10">
    <source>
        <dbReference type="EMBL" id="MBB6467121.1"/>
    </source>
</evidence>
<dbReference type="NCBIfam" id="TIGR02315">
    <property type="entry name" value="ABC_phnC"/>
    <property type="match status" value="1"/>
</dbReference>
<dbReference type="RefSeq" id="WP_312880802.1">
    <property type="nucleotide sequence ID" value="NZ_JACHGI010000004.1"/>
</dbReference>
<evidence type="ECO:0000256" key="2">
    <source>
        <dbReference type="ARBA" id="ARBA00005417"/>
    </source>
</evidence>
<feature type="domain" description="ABC transporter" evidence="9">
    <location>
        <begin position="29"/>
        <end position="272"/>
    </location>
</feature>
<keyword evidence="3" id="KW-0813">Transport</keyword>
<dbReference type="GO" id="GO:0005886">
    <property type="term" value="C:plasma membrane"/>
    <property type="evidence" value="ECO:0007669"/>
    <property type="project" value="UniProtKB-SubCell"/>
</dbReference>
<gene>
    <name evidence="10" type="ORF">HNQ96_002997</name>
</gene>
<evidence type="ECO:0000256" key="8">
    <source>
        <dbReference type="ARBA" id="ARBA00023136"/>
    </source>
</evidence>
<dbReference type="PROSITE" id="PS50893">
    <property type="entry name" value="ABC_TRANSPORTER_2"/>
    <property type="match status" value="1"/>
</dbReference>
<dbReference type="CDD" id="cd03256">
    <property type="entry name" value="ABC_PhnC_transporter"/>
    <property type="match status" value="1"/>
</dbReference>
<comment type="similarity">
    <text evidence="2">Belongs to the ABC transporter superfamily.</text>
</comment>
<dbReference type="InterPro" id="IPR017871">
    <property type="entry name" value="ABC_transporter-like_CS"/>
</dbReference>
<name>A0A8E2BC13_9HYPH</name>
<dbReference type="Pfam" id="PF00005">
    <property type="entry name" value="ABC_tran"/>
    <property type="match status" value="1"/>
</dbReference>
<keyword evidence="6 10" id="KW-0067">ATP-binding</keyword>
<comment type="subcellular location">
    <subcellularLocation>
        <location evidence="1">Cell membrane</location>
        <topology evidence="1">Peripheral membrane protein</topology>
    </subcellularLocation>
</comment>
<dbReference type="GO" id="GO:0005524">
    <property type="term" value="F:ATP binding"/>
    <property type="evidence" value="ECO:0007669"/>
    <property type="project" value="UniProtKB-KW"/>
</dbReference>
<dbReference type="PANTHER" id="PTHR43166:SF9">
    <property type="entry name" value="GLUTAMATE_ASPARTATE IMPORT ATP-BINDING PROTEIN GLTL"/>
    <property type="match status" value="1"/>
</dbReference>
<evidence type="ECO:0000256" key="6">
    <source>
        <dbReference type="ARBA" id="ARBA00022840"/>
    </source>
</evidence>
<evidence type="ECO:0000256" key="7">
    <source>
        <dbReference type="ARBA" id="ARBA00022967"/>
    </source>
</evidence>
<evidence type="ECO:0000313" key="11">
    <source>
        <dbReference type="Proteomes" id="UP000532373"/>
    </source>
</evidence>
<accession>A0A8E2BC13</accession>
<dbReference type="SUPFAM" id="SSF52540">
    <property type="entry name" value="P-loop containing nucleoside triphosphate hydrolases"/>
    <property type="match status" value="1"/>
</dbReference>
<evidence type="ECO:0000256" key="4">
    <source>
        <dbReference type="ARBA" id="ARBA00022475"/>
    </source>
</evidence>
<dbReference type="GO" id="GO:0015416">
    <property type="term" value="F:ABC-type phosphonate transporter activity"/>
    <property type="evidence" value="ECO:0007669"/>
    <property type="project" value="InterPro"/>
</dbReference>
<dbReference type="PROSITE" id="PS00211">
    <property type="entry name" value="ABC_TRANSPORTER_1"/>
    <property type="match status" value="1"/>
</dbReference>
<dbReference type="SMART" id="SM00382">
    <property type="entry name" value="AAA"/>
    <property type="match status" value="1"/>
</dbReference>
<evidence type="ECO:0000256" key="3">
    <source>
        <dbReference type="ARBA" id="ARBA00022448"/>
    </source>
</evidence>
<keyword evidence="8" id="KW-0472">Membrane</keyword>
<dbReference type="InterPro" id="IPR003439">
    <property type="entry name" value="ABC_transporter-like_ATP-bd"/>
</dbReference>
<dbReference type="EMBL" id="JACHGI010000004">
    <property type="protein sequence ID" value="MBB6467121.1"/>
    <property type="molecule type" value="Genomic_DNA"/>
</dbReference>
<keyword evidence="5" id="KW-0547">Nucleotide-binding</keyword>
<protein>
    <submittedName>
        <fullName evidence="10">Phosphonate transport system ATP-binding protein</fullName>
    </submittedName>
</protein>
<comment type="caution">
    <text evidence="10">The sequence shown here is derived from an EMBL/GenBank/DDBJ whole genome shotgun (WGS) entry which is preliminary data.</text>
</comment>
<dbReference type="InterPro" id="IPR050086">
    <property type="entry name" value="MetN_ABC_transporter-like"/>
</dbReference>
<reference evidence="10 11" key="1">
    <citation type="submission" date="2020-08" db="EMBL/GenBank/DDBJ databases">
        <title>Genomic Encyclopedia of Type Strains, Phase IV (KMG-IV): sequencing the most valuable type-strain genomes for metagenomic binning, comparative biology and taxonomic classification.</title>
        <authorList>
            <person name="Goeker M."/>
        </authorList>
    </citation>
    <scope>NUCLEOTIDE SEQUENCE [LARGE SCALE GENOMIC DNA]</scope>
    <source>
        <strain evidence="10 11">DSM 17454</strain>
    </source>
</reference>
<dbReference type="InterPro" id="IPR027417">
    <property type="entry name" value="P-loop_NTPase"/>
</dbReference>
<keyword evidence="7" id="KW-1278">Translocase</keyword>
<dbReference type="InterPro" id="IPR003593">
    <property type="entry name" value="AAA+_ATPase"/>
</dbReference>
<dbReference type="AlphaFoldDB" id="A0A8E2BC13"/>
<dbReference type="InterPro" id="IPR012693">
    <property type="entry name" value="ABC_transpr_PhnC"/>
</dbReference>
<dbReference type="Gene3D" id="3.40.50.300">
    <property type="entry name" value="P-loop containing nucleotide triphosphate hydrolases"/>
    <property type="match status" value="1"/>
</dbReference>
<sequence length="273" mass="30385">MRHEKIIVEGRAQRGLPAKAADNMSILEVRNLKVSYSTGGPQILKGIDFEVGGDDFCAVIGPSGAGKSTLIRCINRLVEPTEGDIILFGQSVCPLKSGDLRRLRRRIGMIFQEFNLVNRMSVMDNVLSGRLGYTGAFRSFFKAFPREDIDRALDLLERVGLQDHVDKRADALSGGQRQRVGIARALMQRPEILLLDEPTSALDPKISRDVMGLIRELAAEFNIPVLCNIHDVQLALETCNRIIGMQDGYKKFDGPAKGMRKQDLDEIYAMEVL</sequence>
<evidence type="ECO:0000256" key="1">
    <source>
        <dbReference type="ARBA" id="ARBA00004202"/>
    </source>
</evidence>
<organism evidence="10 11">
    <name type="scientific">Aminobacter carboxidus</name>
    <dbReference type="NCBI Taxonomy" id="376165"/>
    <lineage>
        <taxon>Bacteria</taxon>
        <taxon>Pseudomonadati</taxon>
        <taxon>Pseudomonadota</taxon>
        <taxon>Alphaproteobacteria</taxon>
        <taxon>Hyphomicrobiales</taxon>
        <taxon>Phyllobacteriaceae</taxon>
        <taxon>Aminobacter</taxon>
    </lineage>
</organism>
<evidence type="ECO:0000256" key="5">
    <source>
        <dbReference type="ARBA" id="ARBA00022741"/>
    </source>
</evidence>
<dbReference type="GO" id="GO:0016887">
    <property type="term" value="F:ATP hydrolysis activity"/>
    <property type="evidence" value="ECO:0007669"/>
    <property type="project" value="InterPro"/>
</dbReference>
<evidence type="ECO:0000259" key="9">
    <source>
        <dbReference type="PROSITE" id="PS50893"/>
    </source>
</evidence>
<keyword evidence="4" id="KW-1003">Cell membrane</keyword>
<dbReference type="Proteomes" id="UP000532373">
    <property type="component" value="Unassembled WGS sequence"/>
</dbReference>
<proteinExistence type="inferred from homology"/>
<dbReference type="PANTHER" id="PTHR43166">
    <property type="entry name" value="AMINO ACID IMPORT ATP-BINDING PROTEIN"/>
    <property type="match status" value="1"/>
</dbReference>